<sequence>MTSLSFFPMLSFLFFLIFSFSWVTSAHTHESFLQCLDSQNSHSISKLIYTPINSSYSSILQFSIQNLRFNTSSTPKPLVIVTPTNISHIQAAIICSQKHGMQIRIRSGGHDYEGLSYVSTFSFVVIDLINLRTINVNAENKTAWVQSGVTIGEVYYRIAEKSRTLAFPASVCPTVGVGGHFSGGGYGMLMRKYGLAADHIIDAQLVDVKGRILDRESMGEDLFWAIRGGGGNTFGVVIAWKISLVSAPPTVTVFNVQRTLEQNASKLVHRWQFVADKLHEDLFIRIILNRVNSTEEGKSNTTIQASFNSLFLGGIDRLLPLIQDSFPELGLVKEDCIEMSWIQSVLYFDGFPSNSSLDVLLDRTPSTRRNFKAKSDYVKEPIPELGLEGIWERFFDKDINTPILIFSPYGGKMSEISESSIPFPHRAGNIYKIQHLIYWDEEGIVATKRHISWIRRLYSYLAPYVSKTPRAAYVNYRDLDIGINNHAGNTSYRQASIWGLKYFKNNFDRLVRVKTAVDPANFFRNEQSIPPLSSW</sequence>
<protein>
    <submittedName>
        <fullName evidence="1">Uncharacterized protein</fullName>
    </submittedName>
</protein>
<dbReference type="EMBL" id="CM009290">
    <property type="protein sequence ID" value="KAI9403527.1"/>
    <property type="molecule type" value="Genomic_DNA"/>
</dbReference>
<organism evidence="1 2">
    <name type="scientific">Populus trichocarpa</name>
    <name type="common">Western balsam poplar</name>
    <name type="synonym">Populus balsamifera subsp. trichocarpa</name>
    <dbReference type="NCBI Taxonomy" id="3694"/>
    <lineage>
        <taxon>Eukaryota</taxon>
        <taxon>Viridiplantae</taxon>
        <taxon>Streptophyta</taxon>
        <taxon>Embryophyta</taxon>
        <taxon>Tracheophyta</taxon>
        <taxon>Spermatophyta</taxon>
        <taxon>Magnoliopsida</taxon>
        <taxon>eudicotyledons</taxon>
        <taxon>Gunneridae</taxon>
        <taxon>Pentapetalae</taxon>
        <taxon>rosids</taxon>
        <taxon>fabids</taxon>
        <taxon>Malpighiales</taxon>
        <taxon>Salicaceae</taxon>
        <taxon>Saliceae</taxon>
        <taxon>Populus</taxon>
    </lineage>
</organism>
<accession>A0ACC0TPF8</accession>
<dbReference type="Proteomes" id="UP000006729">
    <property type="component" value="Chromosome 1"/>
</dbReference>
<reference evidence="1 2" key="1">
    <citation type="journal article" date="2006" name="Science">
        <title>The genome of black cottonwood, Populus trichocarpa (Torr. &amp; Gray).</title>
        <authorList>
            <person name="Tuskan G.A."/>
            <person name="Difazio S."/>
            <person name="Jansson S."/>
            <person name="Bohlmann J."/>
            <person name="Grigoriev I."/>
            <person name="Hellsten U."/>
            <person name="Putnam N."/>
            <person name="Ralph S."/>
            <person name="Rombauts S."/>
            <person name="Salamov A."/>
            <person name="Schein J."/>
            <person name="Sterck L."/>
            <person name="Aerts A."/>
            <person name="Bhalerao R.R."/>
            <person name="Bhalerao R.P."/>
            <person name="Blaudez D."/>
            <person name="Boerjan W."/>
            <person name="Brun A."/>
            <person name="Brunner A."/>
            <person name="Busov V."/>
            <person name="Campbell M."/>
            <person name="Carlson J."/>
            <person name="Chalot M."/>
            <person name="Chapman J."/>
            <person name="Chen G.L."/>
            <person name="Cooper D."/>
            <person name="Coutinho P.M."/>
            <person name="Couturier J."/>
            <person name="Covert S."/>
            <person name="Cronk Q."/>
            <person name="Cunningham R."/>
            <person name="Davis J."/>
            <person name="Degroeve S."/>
            <person name="Dejardin A."/>
            <person name="Depamphilis C."/>
            <person name="Detter J."/>
            <person name="Dirks B."/>
            <person name="Dubchak I."/>
            <person name="Duplessis S."/>
            <person name="Ehlting J."/>
            <person name="Ellis B."/>
            <person name="Gendler K."/>
            <person name="Goodstein D."/>
            <person name="Gribskov M."/>
            <person name="Grimwood J."/>
            <person name="Groover A."/>
            <person name="Gunter L."/>
            <person name="Hamberger B."/>
            <person name="Heinze B."/>
            <person name="Helariutta Y."/>
            <person name="Henrissat B."/>
            <person name="Holligan D."/>
            <person name="Holt R."/>
            <person name="Huang W."/>
            <person name="Islam-Faridi N."/>
            <person name="Jones S."/>
            <person name="Jones-Rhoades M."/>
            <person name="Jorgensen R."/>
            <person name="Joshi C."/>
            <person name="Kangasjarvi J."/>
            <person name="Karlsson J."/>
            <person name="Kelleher C."/>
            <person name="Kirkpatrick R."/>
            <person name="Kirst M."/>
            <person name="Kohler A."/>
            <person name="Kalluri U."/>
            <person name="Larimer F."/>
            <person name="Leebens-Mack J."/>
            <person name="Leple J.C."/>
            <person name="Locascio P."/>
            <person name="Lou Y."/>
            <person name="Lucas S."/>
            <person name="Martin F."/>
            <person name="Montanini B."/>
            <person name="Napoli C."/>
            <person name="Nelson D.R."/>
            <person name="Nelson C."/>
            <person name="Nieminen K."/>
            <person name="Nilsson O."/>
            <person name="Pereda V."/>
            <person name="Peter G."/>
            <person name="Philippe R."/>
            <person name="Pilate G."/>
            <person name="Poliakov A."/>
            <person name="Razumovskaya J."/>
            <person name="Richardson P."/>
            <person name="Rinaldi C."/>
            <person name="Ritland K."/>
            <person name="Rouze P."/>
            <person name="Ryaboy D."/>
            <person name="Schmutz J."/>
            <person name="Schrader J."/>
            <person name="Segerman B."/>
            <person name="Shin H."/>
            <person name="Siddiqui A."/>
            <person name="Sterky F."/>
            <person name="Terry A."/>
            <person name="Tsai C.J."/>
            <person name="Uberbacher E."/>
            <person name="Unneberg P."/>
            <person name="Vahala J."/>
            <person name="Wall K."/>
            <person name="Wessler S."/>
            <person name="Yang G."/>
            <person name="Yin T."/>
            <person name="Douglas C."/>
            <person name="Marra M."/>
            <person name="Sandberg G."/>
            <person name="Van de Peer Y."/>
            <person name="Rokhsar D."/>
        </authorList>
    </citation>
    <scope>NUCLEOTIDE SEQUENCE [LARGE SCALE GENOMIC DNA]</scope>
    <source>
        <strain evidence="2">cv. Nisqually</strain>
    </source>
</reference>
<proteinExistence type="predicted"/>
<evidence type="ECO:0000313" key="1">
    <source>
        <dbReference type="EMBL" id="KAI9403527.1"/>
    </source>
</evidence>
<keyword evidence="2" id="KW-1185">Reference proteome</keyword>
<comment type="caution">
    <text evidence="1">The sequence shown here is derived from an EMBL/GenBank/DDBJ whole genome shotgun (WGS) entry which is preliminary data.</text>
</comment>
<name>A0ACC0TPF8_POPTR</name>
<evidence type="ECO:0000313" key="2">
    <source>
        <dbReference type="Proteomes" id="UP000006729"/>
    </source>
</evidence>
<gene>
    <name evidence="1" type="ORF">POPTR_001G440700v4</name>
</gene>